<feature type="repeat" description="ANK" evidence="3">
    <location>
        <begin position="983"/>
        <end position="1016"/>
    </location>
</feature>
<dbReference type="InterPro" id="IPR003877">
    <property type="entry name" value="SPRY_dom"/>
</dbReference>
<gene>
    <name evidence="6" type="ORF">B0T15DRAFT_192314</name>
</gene>
<dbReference type="PROSITE" id="PS50088">
    <property type="entry name" value="ANK_REPEAT"/>
    <property type="match status" value="4"/>
</dbReference>
<keyword evidence="7" id="KW-1185">Reference proteome</keyword>
<feature type="repeat" description="ANK" evidence="3">
    <location>
        <begin position="1307"/>
        <end position="1339"/>
    </location>
</feature>
<dbReference type="InterPro" id="IPR002110">
    <property type="entry name" value="Ankyrin_rpt"/>
</dbReference>
<dbReference type="Pfam" id="PF00023">
    <property type="entry name" value="Ank"/>
    <property type="match status" value="1"/>
</dbReference>
<keyword evidence="2 3" id="KW-0040">ANK repeat</keyword>
<dbReference type="InterPro" id="IPR001870">
    <property type="entry name" value="B30.2/SPRY"/>
</dbReference>
<dbReference type="SUPFAM" id="SSF49899">
    <property type="entry name" value="Concanavalin A-like lectins/glucanases"/>
    <property type="match status" value="1"/>
</dbReference>
<dbReference type="InterPro" id="IPR043136">
    <property type="entry name" value="B30.2/SPRY_sf"/>
</dbReference>
<evidence type="ECO:0000313" key="6">
    <source>
        <dbReference type="EMBL" id="KAK3305262.1"/>
    </source>
</evidence>
<dbReference type="Pfam" id="PF00622">
    <property type="entry name" value="SPRY"/>
    <property type="match status" value="1"/>
</dbReference>
<feature type="compositionally biased region" description="Polar residues" evidence="4">
    <location>
        <begin position="832"/>
        <end position="841"/>
    </location>
</feature>
<dbReference type="GO" id="GO:0005737">
    <property type="term" value="C:cytoplasm"/>
    <property type="evidence" value="ECO:0007669"/>
    <property type="project" value="TreeGrafter"/>
</dbReference>
<evidence type="ECO:0000256" key="3">
    <source>
        <dbReference type="PROSITE-ProRule" id="PRU00023"/>
    </source>
</evidence>
<evidence type="ECO:0000256" key="2">
    <source>
        <dbReference type="ARBA" id="ARBA00023043"/>
    </source>
</evidence>
<dbReference type="PROSITE" id="PS50188">
    <property type="entry name" value="B302_SPRY"/>
    <property type="match status" value="1"/>
</dbReference>
<dbReference type="PROSITE" id="PS50297">
    <property type="entry name" value="ANK_REP_REGION"/>
    <property type="match status" value="4"/>
</dbReference>
<evidence type="ECO:0000256" key="1">
    <source>
        <dbReference type="ARBA" id="ARBA00022737"/>
    </source>
</evidence>
<dbReference type="Gene3D" id="1.25.40.20">
    <property type="entry name" value="Ankyrin repeat-containing domain"/>
    <property type="match status" value="2"/>
</dbReference>
<accession>A0AAJ0GSE9</accession>
<name>A0AAJ0GSE9_9PEZI</name>
<evidence type="ECO:0000313" key="7">
    <source>
        <dbReference type="Proteomes" id="UP001273166"/>
    </source>
</evidence>
<dbReference type="Pfam" id="PF24883">
    <property type="entry name" value="NPHP3_N"/>
    <property type="match status" value="1"/>
</dbReference>
<feature type="compositionally biased region" description="Acidic residues" evidence="4">
    <location>
        <begin position="862"/>
        <end position="872"/>
    </location>
</feature>
<reference evidence="6" key="2">
    <citation type="submission" date="2023-06" db="EMBL/GenBank/DDBJ databases">
        <authorList>
            <consortium name="Lawrence Berkeley National Laboratory"/>
            <person name="Mondo S.J."/>
            <person name="Hensen N."/>
            <person name="Bonometti L."/>
            <person name="Westerberg I."/>
            <person name="Brannstrom I.O."/>
            <person name="Guillou S."/>
            <person name="Cros-Aarteil S."/>
            <person name="Calhoun S."/>
            <person name="Haridas S."/>
            <person name="Kuo A."/>
            <person name="Pangilinan J."/>
            <person name="Riley R."/>
            <person name="Labutti K."/>
            <person name="Andreopoulos B."/>
            <person name="Lipzen A."/>
            <person name="Chen C."/>
            <person name="Yanf M."/>
            <person name="Daum C."/>
            <person name="Ng V."/>
            <person name="Clum A."/>
            <person name="Steindorff A."/>
            <person name="Ohm R."/>
            <person name="Martin F."/>
            <person name="Silar P."/>
            <person name="Natvig D."/>
            <person name="Lalanne C."/>
            <person name="Gautier V."/>
            <person name="Ament-Velasquez S.L."/>
            <person name="Kruys A."/>
            <person name="Hutchinson M.I."/>
            <person name="Powell A.J."/>
            <person name="Barry K."/>
            <person name="Miller A.N."/>
            <person name="Grigoriev I.V."/>
            <person name="Debuchy R."/>
            <person name="Gladieux P."/>
            <person name="Thoren M.H."/>
            <person name="Johannesson H."/>
        </authorList>
    </citation>
    <scope>NUCLEOTIDE SEQUENCE</scope>
    <source>
        <strain evidence="6">CBS 333.67</strain>
    </source>
</reference>
<dbReference type="InterPro" id="IPR013320">
    <property type="entry name" value="ConA-like_dom_sf"/>
</dbReference>
<feature type="region of interest" description="Disordered" evidence="4">
    <location>
        <begin position="855"/>
        <end position="874"/>
    </location>
</feature>
<dbReference type="CDD" id="cd12885">
    <property type="entry name" value="SPRY_RanBP_like"/>
    <property type="match status" value="1"/>
</dbReference>
<dbReference type="Gene3D" id="3.40.50.300">
    <property type="entry name" value="P-loop containing nucleotide triphosphate hydrolases"/>
    <property type="match status" value="1"/>
</dbReference>
<dbReference type="InterPro" id="IPR044736">
    <property type="entry name" value="Gid1/RanBPM/SPLA_SPRY"/>
</dbReference>
<reference evidence="6" key="1">
    <citation type="journal article" date="2023" name="Mol. Phylogenet. Evol.">
        <title>Genome-scale phylogeny and comparative genomics of the fungal order Sordariales.</title>
        <authorList>
            <person name="Hensen N."/>
            <person name="Bonometti L."/>
            <person name="Westerberg I."/>
            <person name="Brannstrom I.O."/>
            <person name="Guillou S."/>
            <person name="Cros-Aarteil S."/>
            <person name="Calhoun S."/>
            <person name="Haridas S."/>
            <person name="Kuo A."/>
            <person name="Mondo S."/>
            <person name="Pangilinan J."/>
            <person name="Riley R."/>
            <person name="LaButti K."/>
            <person name="Andreopoulos B."/>
            <person name="Lipzen A."/>
            <person name="Chen C."/>
            <person name="Yan M."/>
            <person name="Daum C."/>
            <person name="Ng V."/>
            <person name="Clum A."/>
            <person name="Steindorff A."/>
            <person name="Ohm R.A."/>
            <person name="Martin F."/>
            <person name="Silar P."/>
            <person name="Natvig D.O."/>
            <person name="Lalanne C."/>
            <person name="Gautier V."/>
            <person name="Ament-Velasquez S.L."/>
            <person name="Kruys A."/>
            <person name="Hutchinson M.I."/>
            <person name="Powell A.J."/>
            <person name="Barry K."/>
            <person name="Miller A.N."/>
            <person name="Grigoriev I.V."/>
            <person name="Debuchy R."/>
            <person name="Gladieux P."/>
            <person name="Hiltunen Thoren M."/>
            <person name="Johannesson H."/>
        </authorList>
    </citation>
    <scope>NUCLEOTIDE SEQUENCE</scope>
    <source>
        <strain evidence="6">CBS 333.67</strain>
    </source>
</reference>
<dbReference type="PANTHER" id="PTHR24198">
    <property type="entry name" value="ANKYRIN REPEAT AND PROTEIN KINASE DOMAIN-CONTAINING PROTEIN"/>
    <property type="match status" value="1"/>
</dbReference>
<feature type="region of interest" description="Disordered" evidence="4">
    <location>
        <begin position="786"/>
        <end position="848"/>
    </location>
</feature>
<dbReference type="InterPro" id="IPR036770">
    <property type="entry name" value="Ankyrin_rpt-contain_sf"/>
</dbReference>
<dbReference type="RefSeq" id="XP_062721042.1">
    <property type="nucleotide sequence ID" value="XM_062862460.1"/>
</dbReference>
<dbReference type="SUPFAM" id="SSF48403">
    <property type="entry name" value="Ankyrin repeat"/>
    <property type="match status" value="2"/>
</dbReference>
<dbReference type="SMART" id="SM00248">
    <property type="entry name" value="ANK"/>
    <property type="match status" value="12"/>
</dbReference>
<organism evidence="6 7">
    <name type="scientific">Chaetomium strumarium</name>
    <dbReference type="NCBI Taxonomy" id="1170767"/>
    <lineage>
        <taxon>Eukaryota</taxon>
        <taxon>Fungi</taxon>
        <taxon>Dikarya</taxon>
        <taxon>Ascomycota</taxon>
        <taxon>Pezizomycotina</taxon>
        <taxon>Sordariomycetes</taxon>
        <taxon>Sordariomycetidae</taxon>
        <taxon>Sordariales</taxon>
        <taxon>Chaetomiaceae</taxon>
        <taxon>Chaetomium</taxon>
    </lineage>
</organism>
<dbReference type="GeneID" id="87881289"/>
<protein>
    <submittedName>
        <fullName evidence="6">Ankyrin repeat-containing domain protein</fullName>
    </submittedName>
</protein>
<dbReference type="Gene3D" id="2.60.120.920">
    <property type="match status" value="1"/>
</dbReference>
<evidence type="ECO:0000259" key="5">
    <source>
        <dbReference type="PROSITE" id="PS50188"/>
    </source>
</evidence>
<dbReference type="InterPro" id="IPR056884">
    <property type="entry name" value="NPHP3-like_N"/>
</dbReference>
<keyword evidence="1" id="KW-0677">Repeat</keyword>
<dbReference type="InterPro" id="IPR027417">
    <property type="entry name" value="P-loop_NTPase"/>
</dbReference>
<dbReference type="PANTHER" id="PTHR24198:SF165">
    <property type="entry name" value="ANKYRIN REPEAT-CONTAINING PROTEIN-RELATED"/>
    <property type="match status" value="1"/>
</dbReference>
<comment type="caution">
    <text evidence="6">The sequence shown here is derived from an EMBL/GenBank/DDBJ whole genome shotgun (WGS) entry which is preliminary data.</text>
</comment>
<feature type="repeat" description="ANK" evidence="3">
    <location>
        <begin position="1159"/>
        <end position="1191"/>
    </location>
</feature>
<dbReference type="SMART" id="SM00449">
    <property type="entry name" value="SPRY"/>
    <property type="match status" value="1"/>
</dbReference>
<dbReference type="Proteomes" id="UP001273166">
    <property type="component" value="Unassembled WGS sequence"/>
</dbReference>
<evidence type="ECO:0000256" key="4">
    <source>
        <dbReference type="SAM" id="MobiDB-lite"/>
    </source>
</evidence>
<feature type="domain" description="B30.2/SPRY" evidence="5">
    <location>
        <begin position="1429"/>
        <end position="1644"/>
    </location>
</feature>
<proteinExistence type="predicted"/>
<feature type="repeat" description="ANK" evidence="3">
    <location>
        <begin position="1192"/>
        <end position="1224"/>
    </location>
</feature>
<dbReference type="SUPFAM" id="SSF52540">
    <property type="entry name" value="P-loop containing nucleoside triphosphate hydrolases"/>
    <property type="match status" value="1"/>
</dbReference>
<dbReference type="EMBL" id="JAUDZG010000004">
    <property type="protein sequence ID" value="KAK3305262.1"/>
    <property type="molecule type" value="Genomic_DNA"/>
</dbReference>
<sequence length="1716" mass="188971">MDKDKGKDKDKRSLYDEALARFRKEASEEHSSPKDTELLKEFLRERATPEETKRAAEMLQADAGKKYGSRKIGDAEIPGDWIDNIMANIEYFVAAGDFVTKNAPESVGMAWYAVKLTLTAIHSNYDLYTFFGSGLSDVSEIMIFVRHYDRLYDERSNPQWRPSPLVEKLLQDVVSAYAAVLDFSFTIKRHLTAGALTRIKHGFKDFFGLSKQKFEAKLGKVAALKKAILEESAAAFQDKTLTQLQGMSTVLASIEGTVRHVRDFQDTQKKLHEEAMAKFDTLIKGLEDIKASTKRKTHWDYCVSDFQTFQKDLSPLEASFDVLGNIIDSTYPGTCQWVFEDPLYRQWEDTATSALLCVTGPEGSGKSYVLASIAQRTMEAVDSGRSLLYVTCSSSASGHGLSSSQSYTADSICRTLLSQLYDFAVQGEDNIGLLEACNSVFKKAKDRSIGLPSYMRGENTGLPEFSEGFSRIACLLKKNLVVIVDGLDRNTVDDRNQEELLRKFQSLIRALPEETGVCLHILVGCASATKFFNEVDASGGWPLDVGFGNREDMKLVLTNALNDIAGLSAAEREEAMTRILEKAGSRFVYLMDTAIPFMREPFQRPISKRLEALPGGISDTYKTALSKMSPNYVDLLRTALTWTLLSPDFPYAREVMDSFQGTYDIPPETATPEEADAFPPASRLELDQLREATDPFLGLFPGPDGFQMYQTDPVAVPDFFLKSGSEVQEESQDHDHLCARCGSSRDSGKLLQVDPKEGHLQMALTCLRHLNHPLFQRRAGLVTTAGQVNSGVETENADAAESREDGDEAMDQEKAEKQVSPENEADEEDLSQDAQDGYQTEDSMDDEDVIEPQFDGLVDRGSEDDDESDDDESTRVRYEIQFWPSHIRQAEELWPVEERGESPEWAALMGELDKLVFETPEVFAAWQRKYPEKHEKDGLFRNDSYFSVGDGDHRPLHVAASLGLTSWTSHLLNRGEEPNGLSHGFSPLQAAACSEGGLETMKLLLEAGSDVNAENGVGRSAFQLWFMCGDVTVEGARMLLEYKADPQVSSSFDHYNALQYFASRGEDPEVLDLLLGCGADINAVHPEDPFKFPPLHMVLMRREVPGPLLEAFIKQGANLHSEDAGSRRPLQIICSSGQREVLKIILQSEGLDIDDIDFRGTTALHEATLYDYSDMIRTLLEHRADPDIIDKQNRVALHTAARMGFSDTIRVLLEYTKEVNLLDHAGWSPLFCACLSRNEGAASLILDALIERGLLLEDINKPTRSGRTVLRQAADHGFDGVVSRLIRLASDRNDPSSLHINAQDTKKGMTPLHRAAMNGHAACVHLLLSANPPADASLTDSQSRTALALAYERWSIANKTSSYEEIISTLIAASPEAAAADADLVAVCAANGSVALLTQLWRLNADLSRPDHFGWTPLNLARHFHHKEAEQFLKQRAARANLLPSKWETQFPGTTPAGAISIVVSGDDEDEGGRGGKERRRNKVLHTSGKRVCVSADRPLPADLEGYYFEVTLQELPAGIEEGKAEWPEMAIGFCTLGGAALEFPGWSAASDSPSTAKSWGYHSDTGGVYSSVANREDFEDEEYRYAVGDTVGCGVDLGKGEIWFTRDGKRLDSVVTGVEGRLFPVVGLHDPICFETNFGREGDPPFKWQQPAAAAAVAEEKKADGGGDGGGDGKDGDAVVKVVVLGDHGKRADGETGKMDVQVASQEVVVVGVGA</sequence>
<dbReference type="Pfam" id="PF12796">
    <property type="entry name" value="Ank_2"/>
    <property type="match status" value="2"/>
</dbReference>